<dbReference type="GO" id="GO:0000287">
    <property type="term" value="F:magnesium ion binding"/>
    <property type="evidence" value="ECO:0007669"/>
    <property type="project" value="InterPro"/>
</dbReference>
<proteinExistence type="predicted"/>
<protein>
    <submittedName>
        <fullName evidence="1">Uncharacterized protein</fullName>
    </submittedName>
</protein>
<dbReference type="SUPFAM" id="SSF103084">
    <property type="entry name" value="Holliday junction resolvase RusA"/>
    <property type="match status" value="1"/>
</dbReference>
<dbReference type="EMBL" id="KY554762">
    <property type="protein sequence ID" value="ARM65611.1"/>
    <property type="molecule type" value="Genomic_DNA"/>
</dbReference>
<gene>
    <name evidence="1" type="ORF">LW31_009</name>
</gene>
<dbReference type="InterPro" id="IPR036614">
    <property type="entry name" value="RusA-like_sf"/>
</dbReference>
<evidence type="ECO:0000313" key="1">
    <source>
        <dbReference type="EMBL" id="ARM65611.1"/>
    </source>
</evidence>
<accession>A0A1W6JHB6</accession>
<dbReference type="GO" id="GO:0006281">
    <property type="term" value="P:DNA repair"/>
    <property type="evidence" value="ECO:0007669"/>
    <property type="project" value="InterPro"/>
</dbReference>
<dbReference type="Proteomes" id="UP000224502">
    <property type="component" value="Segment"/>
</dbReference>
<organism evidence="1 2">
    <name type="scientific">Lactococcus phage LW31</name>
    <dbReference type="NCBI Taxonomy" id="1965478"/>
    <lineage>
        <taxon>Viruses</taxon>
        <taxon>Duplodnaviria</taxon>
        <taxon>Heunggongvirae</taxon>
        <taxon>Uroviricota</taxon>
        <taxon>Caudoviricetes</taxon>
        <taxon>Teubervirus</taxon>
        <taxon>Teubervirus LW31</taxon>
    </lineage>
</organism>
<reference evidence="1 2" key="1">
    <citation type="journal article" date="2017" name="Viruses">
        <title>Phage Biodiversity in Artisanal Cheese Wheys Reflects the Complexity of the Fermentation Process.</title>
        <authorList>
            <person name="Mahony J."/>
            <person name="Moscarelli A."/>
            <person name="Kelleher P."/>
            <person name="Lugli G.A."/>
            <person name="Ventura M."/>
            <person name="Settanni L."/>
            <person name="van Sinderen D."/>
        </authorList>
    </citation>
    <scope>NUCLEOTIDE SEQUENCE [LARGE SCALE GENOMIC DNA]</scope>
</reference>
<dbReference type="GO" id="GO:0006310">
    <property type="term" value="P:DNA recombination"/>
    <property type="evidence" value="ECO:0007669"/>
    <property type="project" value="InterPro"/>
</dbReference>
<name>A0A1W6JHB6_9CAUD</name>
<evidence type="ECO:0000313" key="2">
    <source>
        <dbReference type="Proteomes" id="UP000224502"/>
    </source>
</evidence>
<sequence>MTVTKLAVAGRLNNLNDFINALSYNRYSGGTMKKYNEKIIKQTFTEGQYDLNDGDKWIFIWHTCDRRRDLDNIGSAVKFILDSFQSLKFIKNDGYRNNRLLTHYYADDVPNKDYEYVEIIHCTELTEYIEQLEEHIK</sequence>
<keyword evidence="2" id="KW-1185">Reference proteome</keyword>